<proteinExistence type="predicted"/>
<keyword evidence="2" id="KW-1185">Reference proteome</keyword>
<name>A0A9Q0RT99_BLOTA</name>
<reference evidence="1" key="1">
    <citation type="submission" date="2022-12" db="EMBL/GenBank/DDBJ databases">
        <title>Genome assemblies of Blomia tropicalis.</title>
        <authorList>
            <person name="Cui Y."/>
        </authorList>
    </citation>
    <scope>NUCLEOTIDE SEQUENCE</scope>
    <source>
        <tissue evidence="1">Adult mites</tissue>
    </source>
</reference>
<accession>A0A9Q0RT99</accession>
<sequence>MKWSVCVNGKLVMVNCGMRQIELVQGKRVKASNNNNRTKKAKRTQMVRPQLVNNTRNIL</sequence>
<gene>
    <name evidence="1" type="ORF">RDWZM_004181</name>
</gene>
<dbReference type="AlphaFoldDB" id="A0A9Q0RT99"/>
<feature type="non-terminal residue" evidence="1">
    <location>
        <position position="59"/>
    </location>
</feature>
<evidence type="ECO:0000313" key="1">
    <source>
        <dbReference type="EMBL" id="KAJ6225636.1"/>
    </source>
</evidence>
<evidence type="ECO:0000313" key="2">
    <source>
        <dbReference type="Proteomes" id="UP001142055"/>
    </source>
</evidence>
<dbReference type="Proteomes" id="UP001142055">
    <property type="component" value="Chromosome 1"/>
</dbReference>
<protein>
    <submittedName>
        <fullName evidence="1">Uncharacterized protein</fullName>
    </submittedName>
</protein>
<dbReference type="EMBL" id="JAPWDV010000001">
    <property type="protein sequence ID" value="KAJ6225636.1"/>
    <property type="molecule type" value="Genomic_DNA"/>
</dbReference>
<comment type="caution">
    <text evidence="1">The sequence shown here is derived from an EMBL/GenBank/DDBJ whole genome shotgun (WGS) entry which is preliminary data.</text>
</comment>
<organism evidence="1 2">
    <name type="scientific">Blomia tropicalis</name>
    <name type="common">Mite</name>
    <dbReference type="NCBI Taxonomy" id="40697"/>
    <lineage>
        <taxon>Eukaryota</taxon>
        <taxon>Metazoa</taxon>
        <taxon>Ecdysozoa</taxon>
        <taxon>Arthropoda</taxon>
        <taxon>Chelicerata</taxon>
        <taxon>Arachnida</taxon>
        <taxon>Acari</taxon>
        <taxon>Acariformes</taxon>
        <taxon>Sarcoptiformes</taxon>
        <taxon>Astigmata</taxon>
        <taxon>Glycyphagoidea</taxon>
        <taxon>Echimyopodidae</taxon>
        <taxon>Blomia</taxon>
    </lineage>
</organism>